<feature type="domain" description="C2H2-type" evidence="2">
    <location>
        <begin position="147"/>
        <end position="168"/>
    </location>
</feature>
<dbReference type="SMART" id="SM00355">
    <property type="entry name" value="ZnF_C2H2"/>
    <property type="match status" value="3"/>
</dbReference>
<evidence type="ECO:0000313" key="4">
    <source>
        <dbReference type="Proteomes" id="UP000799536"/>
    </source>
</evidence>
<reference evidence="3" key="1">
    <citation type="journal article" date="2020" name="Stud. Mycol.">
        <title>101 Dothideomycetes genomes: a test case for predicting lifestyles and emergence of pathogens.</title>
        <authorList>
            <person name="Haridas S."/>
            <person name="Albert R."/>
            <person name="Binder M."/>
            <person name="Bloem J."/>
            <person name="Labutti K."/>
            <person name="Salamov A."/>
            <person name="Andreopoulos B."/>
            <person name="Baker S."/>
            <person name="Barry K."/>
            <person name="Bills G."/>
            <person name="Bluhm B."/>
            <person name="Cannon C."/>
            <person name="Castanera R."/>
            <person name="Culley D."/>
            <person name="Daum C."/>
            <person name="Ezra D."/>
            <person name="Gonzalez J."/>
            <person name="Henrissat B."/>
            <person name="Kuo A."/>
            <person name="Liang C."/>
            <person name="Lipzen A."/>
            <person name="Lutzoni F."/>
            <person name="Magnuson J."/>
            <person name="Mondo S."/>
            <person name="Nolan M."/>
            <person name="Ohm R."/>
            <person name="Pangilinan J."/>
            <person name="Park H.-J."/>
            <person name="Ramirez L."/>
            <person name="Alfaro M."/>
            <person name="Sun H."/>
            <person name="Tritt A."/>
            <person name="Yoshinaga Y."/>
            <person name="Zwiers L.-H."/>
            <person name="Turgeon B."/>
            <person name="Goodwin S."/>
            <person name="Spatafora J."/>
            <person name="Crous P."/>
            <person name="Grigoriev I."/>
        </authorList>
    </citation>
    <scope>NUCLEOTIDE SEQUENCE</scope>
    <source>
        <strain evidence="3">ATCC 74209</strain>
    </source>
</reference>
<protein>
    <recommendedName>
        <fullName evidence="2">C2H2-type domain-containing protein</fullName>
    </recommendedName>
</protein>
<evidence type="ECO:0000256" key="1">
    <source>
        <dbReference type="SAM" id="MobiDB-lite"/>
    </source>
</evidence>
<feature type="domain" description="C2H2-type" evidence="2">
    <location>
        <begin position="176"/>
        <end position="197"/>
    </location>
</feature>
<dbReference type="Proteomes" id="UP000799536">
    <property type="component" value="Unassembled WGS sequence"/>
</dbReference>
<evidence type="ECO:0000313" key="3">
    <source>
        <dbReference type="EMBL" id="KAF2205554.1"/>
    </source>
</evidence>
<dbReference type="AlphaFoldDB" id="A0A9P4MTP9"/>
<dbReference type="EMBL" id="ML993853">
    <property type="protein sequence ID" value="KAF2205554.1"/>
    <property type="molecule type" value="Genomic_DNA"/>
</dbReference>
<dbReference type="InterPro" id="IPR013087">
    <property type="entry name" value="Znf_C2H2_type"/>
</dbReference>
<dbReference type="PROSITE" id="PS00028">
    <property type="entry name" value="ZINC_FINGER_C2H2_1"/>
    <property type="match status" value="2"/>
</dbReference>
<dbReference type="OrthoDB" id="654211at2759"/>
<comment type="caution">
    <text evidence="3">The sequence shown here is derived from an EMBL/GenBank/DDBJ whole genome shotgun (WGS) entry which is preliminary data.</text>
</comment>
<feature type="compositionally biased region" description="Low complexity" evidence="1">
    <location>
        <begin position="485"/>
        <end position="506"/>
    </location>
</feature>
<keyword evidence="4" id="KW-1185">Reference proteome</keyword>
<accession>A0A9P4MTP9</accession>
<evidence type="ECO:0000259" key="2">
    <source>
        <dbReference type="PROSITE" id="PS00028"/>
    </source>
</evidence>
<proteinExistence type="predicted"/>
<name>A0A9P4MTP9_9PLEO</name>
<feature type="region of interest" description="Disordered" evidence="1">
    <location>
        <begin position="1"/>
        <end position="46"/>
    </location>
</feature>
<sequence length="582" mass="66301">MNMESDDLHLYQFQPQSLKRPRHSLQSPTPLSTVSESASPAPSLAGSQLTPEIINHINALKHLDDQQIFYLLEAARNIDRNSISTLGSRSSYLSVPSSRVTSTFSDPRSSIASTDTSFSGYSSASRLSTASRLSQAPSIAQPKNFACTFCDKKLKSKPYWKSHEEEFHEQRLTWRCPDCEQIFNAGKRFREHHFKLHGCENCKQPKENGQPTSRKASPCVKKHERVMHDKNAWGCGFCADLLSTWEERCEHIAAHFEDKTCKWNFTNVILALLKQPDVAQAWRNLLIEKYGEDQHWPQFTWDSKKSHRLRYKLETKFNTQVFEVKKLVQEAFDLAIVEPVESKTEPLDLVEDIVEDQNTHSDQIPSTGELPIAMELDAIGSTQTTQQPQWAVSDLPQHSLPHNSLPHHDMATTTLNSSTLSSYSFATNDFSQSVSQSFHQQSWPSAGFLPSNDIVPFQQHQDTYMDYMPKQVASSAPFESLSTFPSRSSAPVASPAYISQQQQQPTPTNPRRRKPKLVDIPSHRELTHQSQMQEEAPPPPPPPKDSHRDRFSLNILRRRPSNISQHTTNVTMYHWQDENNWG</sequence>
<feature type="compositionally biased region" description="Polar residues" evidence="1">
    <location>
        <begin position="103"/>
        <end position="121"/>
    </location>
</feature>
<gene>
    <name evidence="3" type="ORF">GQ43DRAFT_436896</name>
</gene>
<feature type="region of interest" description="Disordered" evidence="1">
    <location>
        <begin position="100"/>
        <end position="121"/>
    </location>
</feature>
<organism evidence="3 4">
    <name type="scientific">Delitschia confertaspora ATCC 74209</name>
    <dbReference type="NCBI Taxonomy" id="1513339"/>
    <lineage>
        <taxon>Eukaryota</taxon>
        <taxon>Fungi</taxon>
        <taxon>Dikarya</taxon>
        <taxon>Ascomycota</taxon>
        <taxon>Pezizomycotina</taxon>
        <taxon>Dothideomycetes</taxon>
        <taxon>Pleosporomycetidae</taxon>
        <taxon>Pleosporales</taxon>
        <taxon>Delitschiaceae</taxon>
        <taxon>Delitschia</taxon>
    </lineage>
</organism>
<feature type="compositionally biased region" description="Polar residues" evidence="1">
    <location>
        <begin position="24"/>
        <end position="46"/>
    </location>
</feature>
<feature type="region of interest" description="Disordered" evidence="1">
    <location>
        <begin position="479"/>
        <end position="551"/>
    </location>
</feature>